<reference evidence="1" key="1">
    <citation type="submission" date="2023-06" db="EMBL/GenBank/DDBJ databases">
        <authorList>
            <person name="Jiang Y."/>
            <person name="Liu Q."/>
        </authorList>
    </citation>
    <scope>NUCLEOTIDE SEQUENCE</scope>
    <source>
        <strain evidence="1">CGMCC 1.12090</strain>
    </source>
</reference>
<dbReference type="InterPro" id="IPR023346">
    <property type="entry name" value="Lysozyme-like_dom_sf"/>
</dbReference>
<name>A0ABT8S3P9_9BURK</name>
<gene>
    <name evidence="1" type="ORF">Q2T77_06755</name>
</gene>
<dbReference type="EMBL" id="JAUKVY010000003">
    <property type="protein sequence ID" value="MDO1531981.1"/>
    <property type="molecule type" value="Genomic_DNA"/>
</dbReference>
<keyword evidence="1" id="KW-0378">Hydrolase</keyword>
<keyword evidence="1" id="KW-0032">Aminotransferase</keyword>
<protein>
    <submittedName>
        <fullName evidence="1">Glycoside hydrolase family 19 protein</fullName>
    </submittedName>
</protein>
<evidence type="ECO:0000313" key="2">
    <source>
        <dbReference type="Proteomes" id="UP001169027"/>
    </source>
</evidence>
<dbReference type="GO" id="GO:0008483">
    <property type="term" value="F:transaminase activity"/>
    <property type="evidence" value="ECO:0007669"/>
    <property type="project" value="UniProtKB-KW"/>
</dbReference>
<comment type="caution">
    <text evidence="1">The sequence shown here is derived from an EMBL/GenBank/DDBJ whole genome shotgun (WGS) entry which is preliminary data.</text>
</comment>
<sequence>MDATTLARCTGARLDRAQLMAEAISSAMDAYEITTRARQGMFLANVGHETTRLRYLAELGGDDYLSRYNGRLDLGNTQPGDGPRYKGRGLLQTTGRANYRALTKRLRARGIDCPDFEAEPAKLELPQWAALSAADYVGMRNLNPKADAGDFLGYCVGINGKNKATGLPNGWSERTDLWVDAQRALA</sequence>
<dbReference type="Gene3D" id="1.10.530.10">
    <property type="match status" value="1"/>
</dbReference>
<evidence type="ECO:0000313" key="1">
    <source>
        <dbReference type="EMBL" id="MDO1531981.1"/>
    </source>
</evidence>
<dbReference type="GO" id="GO:0016787">
    <property type="term" value="F:hydrolase activity"/>
    <property type="evidence" value="ECO:0007669"/>
    <property type="project" value="UniProtKB-KW"/>
</dbReference>
<proteinExistence type="predicted"/>
<dbReference type="Proteomes" id="UP001169027">
    <property type="component" value="Unassembled WGS sequence"/>
</dbReference>
<keyword evidence="2" id="KW-1185">Reference proteome</keyword>
<keyword evidence="1" id="KW-0808">Transferase</keyword>
<organism evidence="1 2">
    <name type="scientific">Variovorax ginsengisoli</name>
    <dbReference type="NCBI Taxonomy" id="363844"/>
    <lineage>
        <taxon>Bacteria</taxon>
        <taxon>Pseudomonadati</taxon>
        <taxon>Pseudomonadota</taxon>
        <taxon>Betaproteobacteria</taxon>
        <taxon>Burkholderiales</taxon>
        <taxon>Comamonadaceae</taxon>
        <taxon>Variovorax</taxon>
    </lineage>
</organism>
<dbReference type="RefSeq" id="WP_301805724.1">
    <property type="nucleotide sequence ID" value="NZ_JAUJZH010000003.1"/>
</dbReference>
<accession>A0ABT8S3P9</accession>
<dbReference type="SUPFAM" id="SSF53955">
    <property type="entry name" value="Lysozyme-like"/>
    <property type="match status" value="1"/>
</dbReference>